<dbReference type="InterPro" id="IPR055170">
    <property type="entry name" value="GFO_IDH_MocA-like_dom"/>
</dbReference>
<dbReference type="InterPro" id="IPR036291">
    <property type="entry name" value="NAD(P)-bd_dom_sf"/>
</dbReference>
<dbReference type="PATRIC" id="fig|1036673.3.peg.3181"/>
<dbReference type="Pfam" id="PF01408">
    <property type="entry name" value="GFO_IDH_MocA"/>
    <property type="match status" value="1"/>
</dbReference>
<dbReference type="HOGENOM" id="CLU_023194_7_0_9"/>
<organism evidence="3 4">
    <name type="scientific">Paenibacillus mucilaginosus (strain KNP414)</name>
    <dbReference type="NCBI Taxonomy" id="1036673"/>
    <lineage>
        <taxon>Bacteria</taxon>
        <taxon>Bacillati</taxon>
        <taxon>Bacillota</taxon>
        <taxon>Bacilli</taxon>
        <taxon>Bacillales</taxon>
        <taxon>Paenibacillaceae</taxon>
        <taxon>Paenibacillus</taxon>
    </lineage>
</organism>
<gene>
    <name evidence="3" type="primary">yulF</name>
    <name evidence="3" type="ordered locus">KNP414_03458</name>
</gene>
<feature type="domain" description="Gfo/Idh/MocA-like oxidoreductase N-terminal" evidence="1">
    <location>
        <begin position="43"/>
        <end position="160"/>
    </location>
</feature>
<protein>
    <submittedName>
        <fullName evidence="3">YulF</fullName>
    </submittedName>
</protein>
<dbReference type="Pfam" id="PF22725">
    <property type="entry name" value="GFO_IDH_MocA_C3"/>
    <property type="match status" value="1"/>
</dbReference>
<dbReference type="KEGG" id="pms:KNP414_03458"/>
<proteinExistence type="predicted"/>
<reference evidence="3 4" key="2">
    <citation type="journal article" date="2013" name="Genome Announc.">
        <title>Genome Sequence of Growth-Improving Paenibacillus mucilaginosus Strain KNP414.</title>
        <authorList>
            <person name="Lu J.J."/>
            <person name="Wang J.F."/>
            <person name="Hu X.F."/>
        </authorList>
    </citation>
    <scope>NUCLEOTIDE SEQUENCE [LARGE SCALE GENOMIC DNA]</scope>
    <source>
        <strain evidence="3 4">KNP414</strain>
    </source>
</reference>
<name>F8F8V4_PAEMK</name>
<evidence type="ECO:0000313" key="3">
    <source>
        <dbReference type="EMBL" id="AEI42016.1"/>
    </source>
</evidence>
<dbReference type="Gene3D" id="3.40.50.720">
    <property type="entry name" value="NAD(P)-binding Rossmann-like Domain"/>
    <property type="match status" value="1"/>
</dbReference>
<dbReference type="SUPFAM" id="SSF55347">
    <property type="entry name" value="Glyceraldehyde-3-phosphate dehydrogenase-like, C-terminal domain"/>
    <property type="match status" value="1"/>
</dbReference>
<dbReference type="Proteomes" id="UP000006620">
    <property type="component" value="Chromosome"/>
</dbReference>
<accession>F8F8V4</accession>
<dbReference type="PANTHER" id="PTHR43054">
    <property type="match status" value="1"/>
</dbReference>
<reference evidence="4" key="1">
    <citation type="submission" date="2011-06" db="EMBL/GenBank/DDBJ databases">
        <title>Complete genome sequence of Paenibacillus mucilaginosus KNP414.</title>
        <authorList>
            <person name="Wang J."/>
            <person name="Hu S."/>
            <person name="Hu X."/>
            <person name="Zhang B."/>
            <person name="Dong D."/>
            <person name="Zhang S."/>
            <person name="Zhao K."/>
            <person name="Wu D."/>
        </authorList>
    </citation>
    <scope>NUCLEOTIDE SEQUENCE [LARGE SCALE GENOMIC DNA]</scope>
    <source>
        <strain evidence="4">KNP414</strain>
    </source>
</reference>
<dbReference type="GO" id="GO:0000166">
    <property type="term" value="F:nucleotide binding"/>
    <property type="evidence" value="ECO:0007669"/>
    <property type="project" value="InterPro"/>
</dbReference>
<dbReference type="EMBL" id="CP002869">
    <property type="protein sequence ID" value="AEI42016.1"/>
    <property type="molecule type" value="Genomic_DNA"/>
</dbReference>
<evidence type="ECO:0000259" key="2">
    <source>
        <dbReference type="Pfam" id="PF22725"/>
    </source>
</evidence>
<feature type="domain" description="GFO/IDH/MocA-like oxidoreductase" evidence="2">
    <location>
        <begin position="179"/>
        <end position="289"/>
    </location>
</feature>
<dbReference type="AlphaFoldDB" id="F8F8V4"/>
<dbReference type="Gene3D" id="3.30.360.10">
    <property type="entry name" value="Dihydrodipicolinate Reductase, domain 2"/>
    <property type="match status" value="1"/>
</dbReference>
<evidence type="ECO:0000313" key="4">
    <source>
        <dbReference type="Proteomes" id="UP000006620"/>
    </source>
</evidence>
<dbReference type="SUPFAM" id="SSF51735">
    <property type="entry name" value="NAD(P)-binding Rossmann-fold domains"/>
    <property type="match status" value="1"/>
</dbReference>
<sequence length="370" mass="41383">MGWGGLWEEAGDSAILFRKGMPLLQTRVKEKRNHTYREGMDMIRFGIIGTNWITETLIEAALRTGKVTFTAVYSRTEEKGREFADKFGIPHVYTDLETFGESTEFDAVYIASPNSLHAKYAVQLMNYGKHVLCEKPLASHAREVREMIDAAKSNNVLLMEAVKSTLMPSFRAVQEHLHKIGPVRRYTASYGQYSSRYDAYKQGTVLNAFKPEFSNGSLMDLGVYCIYPMVVLFGRPQRVQAEAFMLESGVDGEGSLLLKYEGMDAVIMHSKIANSYLPAEIQGELGTIVIDRINEPGRVEIRYKDGRVEDLTQPTEHPSMYYEVLEFAALLEAGATESAVNSHGSSLAAMQVMEEARKQIGLVFPADSES</sequence>
<evidence type="ECO:0000259" key="1">
    <source>
        <dbReference type="Pfam" id="PF01408"/>
    </source>
</evidence>
<dbReference type="PANTHER" id="PTHR43054:SF1">
    <property type="entry name" value="SCYLLO-INOSITOL 2-DEHYDROGENASE (NADP(+)) IOLU"/>
    <property type="match status" value="1"/>
</dbReference>
<dbReference type="InterPro" id="IPR000683">
    <property type="entry name" value="Gfo/Idh/MocA-like_OxRdtase_N"/>
</dbReference>